<gene>
    <name evidence="2" type="ORF">EVA_22453</name>
</gene>
<name>J9F4K6_9ZZZZ</name>
<evidence type="ECO:0000313" key="2">
    <source>
        <dbReference type="EMBL" id="EJW89438.1"/>
    </source>
</evidence>
<accession>J9F4K6</accession>
<keyword evidence="2" id="KW-0808">Transferase</keyword>
<protein>
    <submittedName>
        <fullName evidence="2">Polysaccharide pyruvyl transferase</fullName>
        <ecNumber evidence="2">2.-.-.-</ecNumber>
    </submittedName>
</protein>
<comment type="caution">
    <text evidence="2">The sequence shown here is derived from an EMBL/GenBank/DDBJ whole genome shotgun (WGS) entry which is preliminary data.</text>
</comment>
<feature type="domain" description="Polysaccharide pyruvyl transferase" evidence="1">
    <location>
        <begin position="2"/>
        <end position="302"/>
    </location>
</feature>
<dbReference type="EC" id="2.-.-.-" evidence="2"/>
<dbReference type="GO" id="GO:0016740">
    <property type="term" value="F:transferase activity"/>
    <property type="evidence" value="ECO:0007669"/>
    <property type="project" value="UniProtKB-KW"/>
</dbReference>
<dbReference type="EMBL" id="AMCI01009474">
    <property type="protein sequence ID" value="EJW89438.1"/>
    <property type="molecule type" value="Genomic_DNA"/>
</dbReference>
<reference evidence="2" key="1">
    <citation type="journal article" date="2012" name="PLoS ONE">
        <title>Gene sets for utilization of primary and secondary nutrition supplies in the distal gut of endangered iberian lynx.</title>
        <authorList>
            <person name="Alcaide M."/>
            <person name="Messina E."/>
            <person name="Richter M."/>
            <person name="Bargiela R."/>
            <person name="Peplies J."/>
            <person name="Huws S.A."/>
            <person name="Newbold C.J."/>
            <person name="Golyshin P.N."/>
            <person name="Simon M.A."/>
            <person name="Lopez G."/>
            <person name="Yakimov M.M."/>
            <person name="Ferrer M."/>
        </authorList>
    </citation>
    <scope>NUCLEOTIDE SEQUENCE</scope>
</reference>
<proteinExistence type="predicted"/>
<dbReference type="InterPro" id="IPR007345">
    <property type="entry name" value="Polysacch_pyruvyl_Trfase"/>
</dbReference>
<dbReference type="Pfam" id="PF04230">
    <property type="entry name" value="PS_pyruv_trans"/>
    <property type="match status" value="1"/>
</dbReference>
<feature type="non-terminal residue" evidence="2">
    <location>
        <position position="354"/>
    </location>
</feature>
<organism evidence="2">
    <name type="scientific">gut metagenome</name>
    <dbReference type="NCBI Taxonomy" id="749906"/>
    <lineage>
        <taxon>unclassified sequences</taxon>
        <taxon>metagenomes</taxon>
        <taxon>organismal metagenomes</taxon>
    </lineage>
</organism>
<evidence type="ECO:0000259" key="1">
    <source>
        <dbReference type="Pfam" id="PF04230"/>
    </source>
</evidence>
<sequence>MQCYALQQILQKMGHEAIVLEREFNRQYTVKGACAYYSKLLIKKMLRRQASWHYHVAQERRDYIAKHTYRFIEQYIFPRSKHCYTTEQLKQEVARLQLDAVVVGSDQVWRPDYSPCQTNYFFDFLPEDSSVKRISYAASFGGDAWLFSPELTQQCGKLLQRFISVSVREQSAIQLCKKHFGVDAVQVLDPTMLLEPSDYQKIVGQRTQKRGSLFCYVLDRSNEKRELIQQIATRTSRKPFENMPELPDSIYNLYGDIDKCVYPPVEDWLSAFMEAEMVVTDSFHGTVFSILFNKPFWVVGNEGRGMARFESLLSMYGLQERMITASSVSKVDLHASIDWQRVNEKEKRVSKPCH</sequence>
<dbReference type="AlphaFoldDB" id="J9F4K6"/>